<keyword evidence="2" id="KW-1185">Reference proteome</keyword>
<proteinExistence type="predicted"/>
<dbReference type="Proteomes" id="UP000747110">
    <property type="component" value="Unassembled WGS sequence"/>
</dbReference>
<dbReference type="OrthoDB" id="244107at2759"/>
<accession>A0A8J4CPF8</accession>
<gene>
    <name evidence="1" type="ORF">Vretifemale_12719</name>
</gene>
<name>A0A8J4CPF8_9CHLO</name>
<sequence>MSARLSRHIPVVNFIQPKQSVLICTVSLQATYKWESGANSSEHRCSEPMPVPPSVVPPVVAPGVFAAAGEVAAAAAALALALALALAAATGRCWGGGLLGGGVPPTAAGATARVSYRRSVRMVWWEVVSYTYIHAHTAP</sequence>
<evidence type="ECO:0000313" key="1">
    <source>
        <dbReference type="EMBL" id="GIL83993.1"/>
    </source>
</evidence>
<dbReference type="EMBL" id="BNCP01000028">
    <property type="protein sequence ID" value="GIL83993.1"/>
    <property type="molecule type" value="Genomic_DNA"/>
</dbReference>
<evidence type="ECO:0000313" key="2">
    <source>
        <dbReference type="Proteomes" id="UP000747110"/>
    </source>
</evidence>
<dbReference type="AlphaFoldDB" id="A0A8J4CPF8"/>
<protein>
    <submittedName>
        <fullName evidence="1">Uncharacterized protein</fullName>
    </submittedName>
</protein>
<reference evidence="1" key="1">
    <citation type="journal article" date="2021" name="Proc. Natl. Acad. Sci. U.S.A.">
        <title>Three genomes in the algal genus Volvox reveal the fate of a haploid sex-determining region after a transition to homothallism.</title>
        <authorList>
            <person name="Yamamoto K."/>
            <person name="Hamaji T."/>
            <person name="Kawai-Toyooka H."/>
            <person name="Matsuzaki R."/>
            <person name="Takahashi F."/>
            <person name="Nishimura Y."/>
            <person name="Kawachi M."/>
            <person name="Noguchi H."/>
            <person name="Minakuchi Y."/>
            <person name="Umen J.G."/>
            <person name="Toyoda A."/>
            <person name="Nozaki H."/>
        </authorList>
    </citation>
    <scope>NUCLEOTIDE SEQUENCE</scope>
    <source>
        <strain evidence="1">NIES-3786</strain>
    </source>
</reference>
<organism evidence="1 2">
    <name type="scientific">Volvox reticuliferus</name>
    <dbReference type="NCBI Taxonomy" id="1737510"/>
    <lineage>
        <taxon>Eukaryota</taxon>
        <taxon>Viridiplantae</taxon>
        <taxon>Chlorophyta</taxon>
        <taxon>core chlorophytes</taxon>
        <taxon>Chlorophyceae</taxon>
        <taxon>CS clade</taxon>
        <taxon>Chlamydomonadales</taxon>
        <taxon>Volvocaceae</taxon>
        <taxon>Volvox</taxon>
    </lineage>
</organism>
<comment type="caution">
    <text evidence="1">The sequence shown here is derived from an EMBL/GenBank/DDBJ whole genome shotgun (WGS) entry which is preliminary data.</text>
</comment>